<sequence>MEFTELADHPLPRGVVTEWIPTVTATDRWYRDDRPLAYTHEEHCRHSLAKAATGSSDEIGAAWIGAVFEIHDRYDPEALRRALRAWTSRHETFRSTVTTDGVDADGGARLVRSTVPEDAVDVVPRVLGRRRTGSDVHADVSDFFARTLSPFRWPHCVVATVEDIAPSSSTSEDDETDRFLLVFGADHSVMDAYSMLLAVSELRRLYEFEIHARDPRLAAIGSHLDFSVVDRETGDCLTPDHKVVRTWSSFLSDGSFPPFPLPVGADDEHGPERQSSLSRYLLSAADTDALAAHTRVRGASMTAAVVGALALTSRDLAGERRLRVTMPMHTRFEPQYAESVGWYVGVVPVDVHVDPASDVDDAVRRAAAGLDAVKGYARQPYSRVARLLNVDSVPQFVVSYLDLRHTPDAESWPLWNTRTLRSATASRDEVYFWILRTPLGLSIAARFPGHEEAVRNVHAYLARFQEVLRESAGAVVESGAGRTVHA</sequence>
<dbReference type="PANTHER" id="PTHR45527:SF1">
    <property type="entry name" value="FATTY ACID SYNTHASE"/>
    <property type="match status" value="1"/>
</dbReference>
<evidence type="ECO:0000313" key="3">
    <source>
        <dbReference type="Proteomes" id="UP000703038"/>
    </source>
</evidence>
<dbReference type="PANTHER" id="PTHR45527">
    <property type="entry name" value="NONRIBOSOMAL PEPTIDE SYNTHETASE"/>
    <property type="match status" value="1"/>
</dbReference>
<dbReference type="RefSeq" id="WP_204867044.1">
    <property type="nucleotide sequence ID" value="NZ_JAFBBK010000001.1"/>
</dbReference>
<gene>
    <name evidence="2" type="ORF">JOE42_000988</name>
</gene>
<dbReference type="EMBL" id="JAFBBK010000001">
    <property type="protein sequence ID" value="MBM7414255.1"/>
    <property type="molecule type" value="Genomic_DNA"/>
</dbReference>
<dbReference type="InterPro" id="IPR023213">
    <property type="entry name" value="CAT-like_dom_sf"/>
</dbReference>
<dbReference type="InterPro" id="IPR001242">
    <property type="entry name" value="Condensation_dom"/>
</dbReference>
<dbReference type="Proteomes" id="UP000703038">
    <property type="component" value="Unassembled WGS sequence"/>
</dbReference>
<organism evidence="2 3">
    <name type="scientific">Rhodococcoides corynebacterioides</name>
    <dbReference type="NCBI Taxonomy" id="53972"/>
    <lineage>
        <taxon>Bacteria</taxon>
        <taxon>Bacillati</taxon>
        <taxon>Actinomycetota</taxon>
        <taxon>Actinomycetes</taxon>
        <taxon>Mycobacteriales</taxon>
        <taxon>Nocardiaceae</taxon>
        <taxon>Rhodococcoides</taxon>
    </lineage>
</organism>
<keyword evidence="3" id="KW-1185">Reference proteome</keyword>
<feature type="domain" description="Condensation" evidence="1">
    <location>
        <begin position="66"/>
        <end position="391"/>
    </location>
</feature>
<dbReference type="Gene3D" id="3.30.559.30">
    <property type="entry name" value="Nonribosomal peptide synthetase, condensation domain"/>
    <property type="match status" value="1"/>
</dbReference>
<evidence type="ECO:0000313" key="2">
    <source>
        <dbReference type="EMBL" id="MBM7414255.1"/>
    </source>
</evidence>
<protein>
    <recommendedName>
        <fullName evidence="1">Condensation domain-containing protein</fullName>
    </recommendedName>
</protein>
<dbReference type="Pfam" id="PF00668">
    <property type="entry name" value="Condensation"/>
    <property type="match status" value="1"/>
</dbReference>
<dbReference type="SUPFAM" id="SSF52777">
    <property type="entry name" value="CoA-dependent acyltransferases"/>
    <property type="match status" value="2"/>
</dbReference>
<proteinExistence type="predicted"/>
<evidence type="ECO:0000259" key="1">
    <source>
        <dbReference type="Pfam" id="PF00668"/>
    </source>
</evidence>
<reference evidence="2 3" key="1">
    <citation type="submission" date="2021-01" db="EMBL/GenBank/DDBJ databases">
        <title>Genomics of switchgrass bacterial isolates.</title>
        <authorList>
            <person name="Shade A."/>
        </authorList>
    </citation>
    <scope>NUCLEOTIDE SEQUENCE [LARGE SCALE GENOMIC DNA]</scope>
    <source>
        <strain evidence="2 3">PvP111</strain>
    </source>
</reference>
<name>A0ABS2KQK4_9NOCA</name>
<comment type="caution">
    <text evidence="2">The sequence shown here is derived from an EMBL/GenBank/DDBJ whole genome shotgun (WGS) entry which is preliminary data.</text>
</comment>
<accession>A0ABS2KQK4</accession>
<dbReference type="Gene3D" id="3.30.559.10">
    <property type="entry name" value="Chloramphenicol acetyltransferase-like domain"/>
    <property type="match status" value="1"/>
</dbReference>